<dbReference type="Proteomes" id="UP000000323">
    <property type="component" value="Chromosome 1"/>
</dbReference>
<name>D1CCS3_THET1</name>
<dbReference type="eggNOG" id="COG0631">
    <property type="taxonomic scope" value="Bacteria"/>
</dbReference>
<evidence type="ECO:0000259" key="1">
    <source>
        <dbReference type="PROSITE" id="PS51746"/>
    </source>
</evidence>
<dbReference type="OrthoDB" id="9801841at2"/>
<dbReference type="CDD" id="cd00143">
    <property type="entry name" value="PP2Cc"/>
    <property type="match status" value="1"/>
</dbReference>
<evidence type="ECO:0000313" key="2">
    <source>
        <dbReference type="EMBL" id="ACZ42588.1"/>
    </source>
</evidence>
<dbReference type="SUPFAM" id="SSF81606">
    <property type="entry name" value="PP2C-like"/>
    <property type="match status" value="1"/>
</dbReference>
<accession>D1CCS3</accession>
<gene>
    <name evidence="2" type="ordered locus">Tter_1682</name>
</gene>
<dbReference type="PROSITE" id="PS51746">
    <property type="entry name" value="PPM_2"/>
    <property type="match status" value="1"/>
</dbReference>
<dbReference type="SMART" id="SM00331">
    <property type="entry name" value="PP2C_SIG"/>
    <property type="match status" value="1"/>
</dbReference>
<dbReference type="PANTHER" id="PTHR47992">
    <property type="entry name" value="PROTEIN PHOSPHATASE"/>
    <property type="match status" value="1"/>
</dbReference>
<dbReference type="Pfam" id="PF13672">
    <property type="entry name" value="PP2C_2"/>
    <property type="match status" value="1"/>
</dbReference>
<dbReference type="KEGG" id="ttr:Tter_1682"/>
<proteinExistence type="predicted"/>
<feature type="domain" description="PPM-type phosphatase" evidence="1">
    <location>
        <begin position="51"/>
        <end position="304"/>
    </location>
</feature>
<dbReference type="EMBL" id="CP001825">
    <property type="protein sequence ID" value="ACZ42588.1"/>
    <property type="molecule type" value="Genomic_DNA"/>
</dbReference>
<dbReference type="InterPro" id="IPR001932">
    <property type="entry name" value="PPM-type_phosphatase-like_dom"/>
</dbReference>
<dbReference type="RefSeq" id="WP_012875622.1">
    <property type="nucleotide sequence ID" value="NC_013525.1"/>
</dbReference>
<dbReference type="STRING" id="525904.Tter_1682"/>
<dbReference type="GO" id="GO:0004722">
    <property type="term" value="F:protein serine/threonine phosphatase activity"/>
    <property type="evidence" value="ECO:0007669"/>
    <property type="project" value="InterPro"/>
</dbReference>
<evidence type="ECO:0000313" key="3">
    <source>
        <dbReference type="Proteomes" id="UP000000323"/>
    </source>
</evidence>
<dbReference type="InterPro" id="IPR036457">
    <property type="entry name" value="PPM-type-like_dom_sf"/>
</dbReference>
<dbReference type="SMART" id="SM00332">
    <property type="entry name" value="PP2Cc"/>
    <property type="match status" value="1"/>
</dbReference>
<reference evidence="3" key="1">
    <citation type="journal article" date="2010" name="Stand. Genomic Sci.">
        <title>Complete genome sequence of 'Thermobaculum terrenum' type strain (YNP1).</title>
        <authorList>
            <person name="Kiss H."/>
            <person name="Cleland D."/>
            <person name="Lapidus A."/>
            <person name="Lucas S."/>
            <person name="Glavina Del Rio T."/>
            <person name="Nolan M."/>
            <person name="Tice H."/>
            <person name="Han C."/>
            <person name="Goodwin L."/>
            <person name="Pitluck S."/>
            <person name="Liolios K."/>
            <person name="Ivanova N."/>
            <person name="Mavromatis K."/>
            <person name="Ovchinnikova G."/>
            <person name="Pati A."/>
            <person name="Chen A."/>
            <person name="Palaniappan K."/>
            <person name="Land M."/>
            <person name="Hauser L."/>
            <person name="Chang Y."/>
            <person name="Jeffries C."/>
            <person name="Lu M."/>
            <person name="Brettin T."/>
            <person name="Detter J."/>
            <person name="Goker M."/>
            <person name="Tindall B."/>
            <person name="Beck B."/>
            <person name="McDermott T."/>
            <person name="Woyke T."/>
            <person name="Bristow J."/>
            <person name="Eisen J."/>
            <person name="Markowitz V."/>
            <person name="Hugenholtz P."/>
            <person name="Kyrpides N."/>
            <person name="Klenk H."/>
            <person name="Cheng J."/>
        </authorList>
    </citation>
    <scope>NUCLEOTIDE SEQUENCE [LARGE SCALE GENOMIC DNA]</scope>
    <source>
        <strain evidence="3">ATCC BAA-798 / YNP1</strain>
    </source>
</reference>
<dbReference type="AlphaFoldDB" id="D1CCS3"/>
<keyword evidence="3" id="KW-1185">Reference proteome</keyword>
<dbReference type="HOGENOM" id="CLU_034545_4_1_0"/>
<dbReference type="NCBIfam" id="NF033484">
    <property type="entry name" value="Stp1_PP2C_phos"/>
    <property type="match status" value="1"/>
</dbReference>
<protein>
    <submittedName>
        <fullName evidence="2">Protein serine/threonine phosphatase</fullName>
    </submittedName>
</protein>
<dbReference type="InterPro" id="IPR015655">
    <property type="entry name" value="PP2C"/>
</dbReference>
<organism evidence="2 3">
    <name type="scientific">Thermobaculum terrenum (strain ATCC BAA-798 / CCMEE 7001 / YNP1)</name>
    <dbReference type="NCBI Taxonomy" id="525904"/>
    <lineage>
        <taxon>Bacteria</taxon>
        <taxon>Bacillati</taxon>
        <taxon>Chloroflexota</taxon>
        <taxon>Chloroflexia</taxon>
        <taxon>Candidatus Thermobaculales</taxon>
        <taxon>Candidatus Thermobaculaceae</taxon>
        <taxon>Thermobaculum</taxon>
    </lineage>
</organism>
<dbReference type="Gene3D" id="3.60.40.10">
    <property type="entry name" value="PPM-type phosphatase domain"/>
    <property type="match status" value="1"/>
</dbReference>
<sequence length="313" mass="34326">MLSDIWKKIRNTEQTGDSGTEPERLSDEITQPLPVMEVNKANSGDVILGIRAAARTDSGRVRRTNEDDVLLALPESNESVLPTIGIVAIADGMGGHDKGEVASRTAIEATINHLQNNPFFTEGHFLRQNLSDDDVVNVVREAVQTANRAVYRTKVEQSTDMGTTLVLALILRGKSYIANVGDSRAYIVRDRAIRRITEDHSLVERMIAAGQITEIEARRHPQRNLIFRSLGTEPVVEIDMFVEPLRSGDRLLLCSDGLNSMVSDDVIADIVSHESDVDRACRLLIRAANDAGGADNISVALVEMVALEDQTSM</sequence>